<dbReference type="Pfam" id="PF13927">
    <property type="entry name" value="Ig_3"/>
    <property type="match status" value="3"/>
</dbReference>
<feature type="compositionally biased region" description="Basic and acidic residues" evidence="18">
    <location>
        <begin position="1183"/>
        <end position="1194"/>
    </location>
</feature>
<dbReference type="FunFam" id="2.60.40.10:FF:000057">
    <property type="entry name" value="neural cell adhesion molecule L1"/>
    <property type="match status" value="1"/>
</dbReference>
<dbReference type="GO" id="GO:0007420">
    <property type="term" value="P:brain development"/>
    <property type="evidence" value="ECO:0007669"/>
    <property type="project" value="TreeGrafter"/>
</dbReference>
<dbReference type="Gene3D" id="2.60.40.10">
    <property type="entry name" value="Immunoglobulins"/>
    <property type="match status" value="10"/>
</dbReference>
<dbReference type="AlphaFoldDB" id="A0A669FB65"/>
<keyword evidence="11" id="KW-1015">Disulfide bond</keyword>
<keyword evidence="6" id="KW-0732">Signal</keyword>
<gene>
    <name evidence="22" type="primary">NRCAM</name>
</gene>
<dbReference type="Proteomes" id="UP000005207">
    <property type="component" value="Linkage group LG7"/>
</dbReference>
<evidence type="ECO:0000256" key="7">
    <source>
        <dbReference type="ARBA" id="ARBA00022737"/>
    </source>
</evidence>
<evidence type="ECO:0000256" key="1">
    <source>
        <dbReference type="ARBA" id="ARBA00004251"/>
    </source>
</evidence>
<feature type="domain" description="Ig-like" evidence="20">
    <location>
        <begin position="117"/>
        <end position="207"/>
    </location>
</feature>
<accession>A0A669FB65</accession>
<dbReference type="SMART" id="SM00409">
    <property type="entry name" value="IG"/>
    <property type="match status" value="6"/>
</dbReference>
<evidence type="ECO:0000256" key="19">
    <source>
        <dbReference type="SAM" id="Phobius"/>
    </source>
</evidence>
<keyword evidence="12" id="KW-0325">Glycoprotein</keyword>
<evidence type="ECO:0000313" key="23">
    <source>
        <dbReference type="Proteomes" id="UP000005207"/>
    </source>
</evidence>
<evidence type="ECO:0000256" key="16">
    <source>
        <dbReference type="ARBA" id="ARBA00063896"/>
    </source>
</evidence>
<evidence type="ECO:0000256" key="11">
    <source>
        <dbReference type="ARBA" id="ARBA00023157"/>
    </source>
</evidence>
<dbReference type="FunFam" id="2.60.40.10:FF:000114">
    <property type="entry name" value="Neuronal cell adhesion molecule"/>
    <property type="match status" value="1"/>
</dbReference>
<dbReference type="InterPro" id="IPR013098">
    <property type="entry name" value="Ig_I-set"/>
</dbReference>
<reference evidence="22" key="2">
    <citation type="submission" date="2025-08" db="UniProtKB">
        <authorList>
            <consortium name="Ensembl"/>
        </authorList>
    </citation>
    <scope>IDENTIFICATION</scope>
</reference>
<feature type="region of interest" description="Disordered" evidence="18">
    <location>
        <begin position="1129"/>
        <end position="1210"/>
    </location>
</feature>
<keyword evidence="10 19" id="KW-0472">Membrane</keyword>
<evidence type="ECO:0000256" key="12">
    <source>
        <dbReference type="ARBA" id="ARBA00023180"/>
    </source>
</evidence>
<keyword evidence="7" id="KW-0677">Repeat</keyword>
<dbReference type="FunFam" id="2.60.40.10:FF:000005">
    <property type="entry name" value="Neuronal cell adhesion molecule"/>
    <property type="match status" value="1"/>
</dbReference>
<organism evidence="22 23">
    <name type="scientific">Oreochromis niloticus</name>
    <name type="common">Nile tilapia</name>
    <name type="synonym">Tilapia nilotica</name>
    <dbReference type="NCBI Taxonomy" id="8128"/>
    <lineage>
        <taxon>Eukaryota</taxon>
        <taxon>Metazoa</taxon>
        <taxon>Chordata</taxon>
        <taxon>Craniata</taxon>
        <taxon>Vertebrata</taxon>
        <taxon>Euteleostomi</taxon>
        <taxon>Actinopterygii</taxon>
        <taxon>Neopterygii</taxon>
        <taxon>Teleostei</taxon>
        <taxon>Neoteleostei</taxon>
        <taxon>Acanthomorphata</taxon>
        <taxon>Ovalentaria</taxon>
        <taxon>Cichlomorphae</taxon>
        <taxon>Cichliformes</taxon>
        <taxon>Cichlidae</taxon>
        <taxon>African cichlids</taxon>
        <taxon>Pseudocrenilabrinae</taxon>
        <taxon>Oreochromini</taxon>
        <taxon>Oreochromis</taxon>
    </lineage>
</organism>
<dbReference type="PRINTS" id="PR00014">
    <property type="entry name" value="FNTYPEIII"/>
</dbReference>
<keyword evidence="8" id="KW-0130">Cell adhesion</keyword>
<proteinExistence type="inferred from homology"/>
<name>A0A669FB65_ORENI</name>
<evidence type="ECO:0000256" key="13">
    <source>
        <dbReference type="ARBA" id="ARBA00023273"/>
    </source>
</evidence>
<dbReference type="Pfam" id="PF07679">
    <property type="entry name" value="I-set"/>
    <property type="match status" value="3"/>
</dbReference>
<evidence type="ECO:0000256" key="14">
    <source>
        <dbReference type="ARBA" id="ARBA00023319"/>
    </source>
</evidence>
<dbReference type="SMART" id="SM00408">
    <property type="entry name" value="IGc2"/>
    <property type="match status" value="6"/>
</dbReference>
<keyword evidence="14" id="KW-0393">Immunoglobulin domain</keyword>
<comment type="subcellular location">
    <subcellularLocation>
        <location evidence="1">Cell membrane</location>
        <topology evidence="1">Single-pass type I membrane protein</topology>
    </subcellularLocation>
    <subcellularLocation>
        <location evidence="2">Cell projection</location>
        <location evidence="2">Growth cone</location>
    </subcellularLocation>
</comment>
<dbReference type="PRINTS" id="PR01832">
    <property type="entry name" value="VEGFRECEPTOR"/>
</dbReference>
<dbReference type="GO" id="GO:0009986">
    <property type="term" value="C:cell surface"/>
    <property type="evidence" value="ECO:0007669"/>
    <property type="project" value="UniProtKB-ARBA"/>
</dbReference>
<dbReference type="FunFam" id="2.60.40.10:FF:000038">
    <property type="entry name" value="Neuronal cell adhesion molecule"/>
    <property type="match status" value="1"/>
</dbReference>
<dbReference type="FunFam" id="2.60.40.10:FF:000078">
    <property type="entry name" value="Neuronal cell adhesion molecule"/>
    <property type="match status" value="1"/>
</dbReference>
<evidence type="ECO:0000259" key="20">
    <source>
        <dbReference type="PROSITE" id="PS50835"/>
    </source>
</evidence>
<keyword evidence="13" id="KW-0966">Cell projection</keyword>
<dbReference type="CDD" id="cd00063">
    <property type="entry name" value="FN3"/>
    <property type="match status" value="4"/>
</dbReference>
<feature type="domain" description="Ig-like" evidence="20">
    <location>
        <begin position="221"/>
        <end position="309"/>
    </location>
</feature>
<evidence type="ECO:0000256" key="10">
    <source>
        <dbReference type="ARBA" id="ARBA00023136"/>
    </source>
</evidence>
<keyword evidence="4" id="KW-1003">Cell membrane</keyword>
<dbReference type="PROSITE" id="PS50853">
    <property type="entry name" value="FN3"/>
    <property type="match status" value="4"/>
</dbReference>
<dbReference type="GO" id="GO:0005886">
    <property type="term" value="C:plasma membrane"/>
    <property type="evidence" value="ECO:0007669"/>
    <property type="project" value="UniProtKB-SubCell"/>
</dbReference>
<feature type="domain" description="Ig-like" evidence="20">
    <location>
        <begin position="408"/>
        <end position="495"/>
    </location>
</feature>
<protein>
    <recommendedName>
        <fullName evidence="17">Neural cell adhesion molecule L1</fullName>
    </recommendedName>
</protein>
<feature type="domain" description="Fibronectin type-III" evidence="21">
    <location>
        <begin position="891"/>
        <end position="987"/>
    </location>
</feature>
<reference evidence="22" key="3">
    <citation type="submission" date="2025-09" db="UniProtKB">
        <authorList>
            <consortium name="Ensembl"/>
        </authorList>
    </citation>
    <scope>IDENTIFICATION</scope>
</reference>
<dbReference type="InterPro" id="IPR003599">
    <property type="entry name" value="Ig_sub"/>
</dbReference>
<evidence type="ECO:0000256" key="6">
    <source>
        <dbReference type="ARBA" id="ARBA00022729"/>
    </source>
</evidence>
<dbReference type="PANTHER" id="PTHR44170">
    <property type="entry name" value="PROTEIN SIDEKICK"/>
    <property type="match status" value="1"/>
</dbReference>
<comment type="function">
    <text evidence="15">Neural cell adhesion molecule involved in the dynamics of cell adhesion and in the generation of transmembrane signals at tyrosine kinase receptors. During brain development, critical in multiple processes, including neuronal migration, axonal growth and fasciculation, and synaptogenesis. In the mature brain, plays a role in the dynamics of neuronal structure and function, including synaptic plasticity.</text>
</comment>
<evidence type="ECO:0000256" key="4">
    <source>
        <dbReference type="ARBA" id="ARBA00022475"/>
    </source>
</evidence>
<dbReference type="InterPro" id="IPR036179">
    <property type="entry name" value="Ig-like_dom_sf"/>
</dbReference>
<feature type="domain" description="Fibronectin type-III" evidence="21">
    <location>
        <begin position="786"/>
        <end position="887"/>
    </location>
</feature>
<feature type="domain" description="Ig-like" evidence="20">
    <location>
        <begin position="499"/>
        <end position="586"/>
    </location>
</feature>
<dbReference type="FunFam" id="2.60.40.10:FF:000238">
    <property type="entry name" value="Neuronal cell adhesion molecule"/>
    <property type="match status" value="1"/>
</dbReference>
<dbReference type="Pfam" id="PF00041">
    <property type="entry name" value="fn3"/>
    <property type="match status" value="4"/>
</dbReference>
<keyword evidence="23" id="KW-1185">Reference proteome</keyword>
<dbReference type="Pfam" id="PF13882">
    <property type="entry name" value="Bravo_FIGEY"/>
    <property type="match status" value="1"/>
</dbReference>
<dbReference type="SUPFAM" id="SSF48726">
    <property type="entry name" value="Immunoglobulin"/>
    <property type="match status" value="6"/>
</dbReference>
<feature type="transmembrane region" description="Helical" evidence="19">
    <location>
        <begin position="1072"/>
        <end position="1093"/>
    </location>
</feature>
<evidence type="ECO:0000313" key="22">
    <source>
        <dbReference type="Ensembl" id="ENSONIP00000081579.1"/>
    </source>
</evidence>
<dbReference type="PANTHER" id="PTHR44170:SF15">
    <property type="entry name" value="NEURONAL CELL ADHESION MOLECULE"/>
    <property type="match status" value="1"/>
</dbReference>
<dbReference type="InterPro" id="IPR026966">
    <property type="entry name" value="Neurofascin/L1/NrCAM_C"/>
</dbReference>
<dbReference type="GeneTree" id="ENSGT00940000155419"/>
<feature type="domain" description="Fibronectin type-III" evidence="21">
    <location>
        <begin position="593"/>
        <end position="688"/>
    </location>
</feature>
<feature type="domain" description="Ig-like" evidence="20">
    <location>
        <begin position="314"/>
        <end position="402"/>
    </location>
</feature>
<evidence type="ECO:0000256" key="8">
    <source>
        <dbReference type="ARBA" id="ARBA00022889"/>
    </source>
</evidence>
<evidence type="ECO:0000256" key="2">
    <source>
        <dbReference type="ARBA" id="ARBA00004624"/>
    </source>
</evidence>
<evidence type="ECO:0000256" key="3">
    <source>
        <dbReference type="ARBA" id="ARBA00008588"/>
    </source>
</evidence>
<dbReference type="GO" id="GO:0098632">
    <property type="term" value="F:cell-cell adhesion mediator activity"/>
    <property type="evidence" value="ECO:0007669"/>
    <property type="project" value="TreeGrafter"/>
</dbReference>
<comment type="subunit">
    <text evidence="16">Interacts with SHTN1; the interaction occurs in axonal growth cones. Interacts with isoform 2 of BSG.</text>
</comment>
<evidence type="ECO:0000256" key="17">
    <source>
        <dbReference type="ARBA" id="ARBA00074488"/>
    </source>
</evidence>
<keyword evidence="9 19" id="KW-1133">Transmembrane helix</keyword>
<dbReference type="Ensembl" id="ENSONIT00000055655.1">
    <property type="protein sequence ID" value="ENSONIP00000081579.1"/>
    <property type="gene ID" value="ENSONIG00000008686.2"/>
</dbReference>
<dbReference type="InterPro" id="IPR003961">
    <property type="entry name" value="FN3_dom"/>
</dbReference>
<dbReference type="InterPro" id="IPR013783">
    <property type="entry name" value="Ig-like_fold"/>
</dbReference>
<dbReference type="FunFam" id="2.60.40.10:FF:000028">
    <property type="entry name" value="Neuronal cell adhesion molecule"/>
    <property type="match status" value="1"/>
</dbReference>
<evidence type="ECO:0000259" key="21">
    <source>
        <dbReference type="PROSITE" id="PS50853"/>
    </source>
</evidence>
<evidence type="ECO:0000256" key="9">
    <source>
        <dbReference type="ARBA" id="ARBA00022989"/>
    </source>
</evidence>
<dbReference type="GO" id="GO:0007411">
    <property type="term" value="P:axon guidance"/>
    <property type="evidence" value="ECO:0007669"/>
    <property type="project" value="TreeGrafter"/>
</dbReference>
<dbReference type="SUPFAM" id="SSF49265">
    <property type="entry name" value="Fibronectin type III"/>
    <property type="match status" value="2"/>
</dbReference>
<keyword evidence="5 19" id="KW-0812">Transmembrane</keyword>
<dbReference type="FunFam" id="2.60.40.10:FF:000347">
    <property type="entry name" value="Neuronal cell adhesion molecule"/>
    <property type="match status" value="1"/>
</dbReference>
<dbReference type="CDD" id="cd05731">
    <property type="entry name" value="Ig3_L1-CAM_like"/>
    <property type="match status" value="1"/>
</dbReference>
<evidence type="ECO:0000256" key="15">
    <source>
        <dbReference type="ARBA" id="ARBA00060042"/>
    </source>
</evidence>
<comment type="similarity">
    <text evidence="3">Belongs to the immunoglobulin superfamily. L1/neurofascin/NgCAM family.</text>
</comment>
<evidence type="ECO:0000256" key="18">
    <source>
        <dbReference type="SAM" id="MobiDB-lite"/>
    </source>
</evidence>
<dbReference type="InterPro" id="IPR036116">
    <property type="entry name" value="FN3_sf"/>
</dbReference>
<dbReference type="GO" id="GO:0030426">
    <property type="term" value="C:growth cone"/>
    <property type="evidence" value="ECO:0007669"/>
    <property type="project" value="UniProtKB-SubCell"/>
</dbReference>
<evidence type="ECO:0000256" key="5">
    <source>
        <dbReference type="ARBA" id="ARBA00022692"/>
    </source>
</evidence>
<feature type="domain" description="Fibronectin type-III" evidence="21">
    <location>
        <begin position="690"/>
        <end position="781"/>
    </location>
</feature>
<dbReference type="SMART" id="SM00060">
    <property type="entry name" value="FN3"/>
    <property type="match status" value="4"/>
</dbReference>
<feature type="domain" description="Ig-like" evidence="20">
    <location>
        <begin position="19"/>
        <end position="106"/>
    </location>
</feature>
<dbReference type="PROSITE" id="PS50835">
    <property type="entry name" value="IG_LIKE"/>
    <property type="match status" value="6"/>
</dbReference>
<reference evidence="23" key="1">
    <citation type="submission" date="2012-01" db="EMBL/GenBank/DDBJ databases">
        <title>The Genome Sequence of Oreochromis niloticus (Nile Tilapia).</title>
        <authorList>
            <consortium name="Broad Institute Genome Assembly Team"/>
            <consortium name="Broad Institute Sequencing Platform"/>
            <person name="Di Palma F."/>
            <person name="Johnson J."/>
            <person name="Lander E.S."/>
            <person name="Lindblad-Toh K."/>
        </authorList>
    </citation>
    <scope>NUCLEOTIDE SEQUENCE [LARGE SCALE GENOMIC DNA]</scope>
</reference>
<dbReference type="InterPro" id="IPR003598">
    <property type="entry name" value="Ig_sub2"/>
</dbReference>
<dbReference type="InterPro" id="IPR007110">
    <property type="entry name" value="Ig-like_dom"/>
</dbReference>
<sequence length="1210" mass="135021">FFAEVLGGYYILSSLPQPPTITYQSPKDYIVDPRENIIIHCEAKGKPHPSFSWTRNGTHFDVENDRNVDMKPDSGTLVVDISRERVEHYEGVYQCTARNKHGTAVSHNIVVRQSRSPLWSKEKIKPIVVQEGVSLVLPCRPPAGLPPPIIFWMDNNFQKLPQSKRVSQSLNGDLYFSNIRREDTRNDYICYARFPHTQTIQQKQPITVRVLNQAPVDDRRPTFLIPSGSSSSKMVLRGDKLEMECIAEGLPTPHISWTKISGDLPSKRTSFLNYNKTLHIEDVSASDEGDYRCTAKNQLGSVHHTIHVTVKAAPYWIDVPPKNLVLAPGESGRLSCLASGTPKPTITWAMNGISIENSPKDLSRKVEDDTIIFTDVQPGSSAVYQCNISNEYGYLLSNAFVNVLSEPPRVLTPPNKVYQIIKNHQALLDCSSFGSPMPKITWFKDTWSSILQEDPYILHDNGTLEIRIAQAQHNGKYTCVATNGLGIYENHVYLEVKEPTRILKQPEYKEVQRGRSVVFECTVKHDPSLIPTMTWLKDDGELPDDERLIVDSDSLTITDVTEDDAGVYTCIMNTTLDHDSATAKLTVVERPDPPTDLELTDQKKRSVQLTWTPGDEHNSPVQKFLIQYEDSLHHRGHWHNLTEVPGTKTTAHLKLSPHVHYTFRVLALNAVGFSNPSRPSRMYKTEPAAPDENPTGVQGFGTEHNNLVISWKSNGPGLHYKVMWRQKKVESEWNIVTVSNNSKFVVSGTPTFVPYEIKVQAVNDHGLGPDPAIAHGYSGEDLPVAAPENVHAVVRNSTLVEVFWDPVPSHLIRGNLKGYKVSYWRKHHYKHNPDHMEQDILVFSGNHTQGMLPGLHPFSLYLFNVRVYNGKGEGPLSVTQQFKTPEGVPGSPTSLIVTNSNLDSLTLEWSPPHDHNGHITGYTLKYQPVNNSNELGPVEELALAANETSVTLPNLKYSTRYKFYLNAKTGAGAGAAISQEAVIIREEVVFTPSNILLLMNITSAGESEEDWNTEFVNGSQNITLKGLKGGLCYRVRLVALGHHDQEFHHSKELLVTLPAVASRQVDIATQGWFIGLMCAIALLILILLIICFIQRNKGGKYPVKEKEDAHTDPEFQPMKDDDCTFVEYSDNEDHKPLKGSRSPSNGTVKRDDSDDSLVDYGEGGDGQFNEDGSFIGQYSGKSASRDTAEGHESSEAPSPIKAMNSLNSFV</sequence>